<sequence>MSLSGEVFSGGATTSQHIEAQDDDHFENTTFKLKRTRSMGLLDEFIPDKLKEQDGNSEANSAPSTTTTSSGNLAAMAAMASQSNSPFVDESPSSQHYEATETISNNSDANATQSSVAPSPPSPVNSPSPASSPALDLKSPELLPHDDTDLTAEPSRHVDYLSHQWDVSDIWKSWRYVISKRRDVANAARLENASWRTWAQRRSNLKTISPEVVNWSKDSDVTWLYGPILKDDDHVNNENHDSDAIETTATSSVAGDISIAKKCSSKNGPKPILKKRTMEQSMISHSNLLKLQLATQIHQKKREQKLKQQEELKRQHQLNHPDEYFDPEALSNKLNSQYKNTTPTHNSSVAKLQNLLKTSNSSSTASLKDLIKDEAVVVPSSEQISQDQNQEDGNVSGDIGSKAERHIHFNDEVMQCIAVDVYSDDDQRFNSGEDYDSDDDDDDDDDDDYYDEYEPSNDSLAQSHLYEGDDESIEEEEDDDEDASEDEEEDDEGGFFLNVKSNSNAPLILGQHSSGSTSTPVAPSLSRHTDITDDTASISTTNSKSYKTIQLLPSTSINYGSDESSDEANPYTSSLSHNVNNEISRGYDYYYDYNTVYTCNPNNSVYASYQSPDVVDVPENLDMGSNFDYEFIENNDSIPMVDTTFENNSTINNMPISYSSPSSPLSVAISGGGSKNSGVTANSPNFPIVNVNPNSQSQSQTKPKASPFQLSDSEDDSDNDSDDSNDGISGLSIGTRRSSQALAESVFQSSLTTSSQENPVPQHFPDTKEAEPVDEHISSINPRYSSTSISKQPTSSSSLSQSFFGGAGGFSSTDKELSKSFLGGSTSSDEKITTDSNPEFIQTPNRDYTPSPDNNTLTRTLSNTSKKSSPLPPQTTSENAFRGDGQHVPPQQSQQSQPRRGLLFDEGDSEDSEDEGMVIGKREDKIHGQGYNALSQVADRNGIHSPSPQFGNDNLYHQHQDHDREHEENHKNLVGQARGLAKHFFG</sequence>
<organism evidence="4 5">
    <name type="scientific">Candida dubliniensis (strain CD36 / ATCC MYA-646 / CBS 7987 / NCPF 3949 / NRRL Y-17841)</name>
    <name type="common">Yeast</name>
    <dbReference type="NCBI Taxonomy" id="573826"/>
    <lineage>
        <taxon>Eukaryota</taxon>
        <taxon>Fungi</taxon>
        <taxon>Dikarya</taxon>
        <taxon>Ascomycota</taxon>
        <taxon>Saccharomycotina</taxon>
        <taxon>Pichiomycetes</taxon>
        <taxon>Debaryomycetaceae</taxon>
        <taxon>Candida/Lodderomyces clade</taxon>
        <taxon>Candida</taxon>
    </lineage>
</organism>
<name>B9WAG8_CANDC</name>
<dbReference type="eggNOG" id="ENOG502QSII">
    <property type="taxonomic scope" value="Eukaryota"/>
</dbReference>
<feature type="compositionally biased region" description="Low complexity" evidence="1">
    <location>
        <begin position="854"/>
        <end position="869"/>
    </location>
</feature>
<dbReference type="Proteomes" id="UP000002605">
    <property type="component" value="Chromosome 2"/>
</dbReference>
<feature type="compositionally biased region" description="Acidic residues" evidence="1">
    <location>
        <begin position="433"/>
        <end position="455"/>
    </location>
</feature>
<dbReference type="OrthoDB" id="5563539at2759"/>
<feature type="compositionally biased region" description="Polar residues" evidence="1">
    <location>
        <begin position="380"/>
        <end position="393"/>
    </location>
</feature>
<dbReference type="AlphaFoldDB" id="B9WAG8"/>
<reference evidence="4 5" key="1">
    <citation type="journal article" date="2009" name="Genome Res.">
        <title>Comparative genomics of the fungal pathogens Candida dubliniensis and Candida albicans.</title>
        <authorList>
            <person name="Jackson A.P."/>
            <person name="Gamble J.A."/>
            <person name="Yeomans T."/>
            <person name="Moran G.P."/>
            <person name="Saunders D."/>
            <person name="Harris D."/>
            <person name="Aslett M."/>
            <person name="Barrell J.F."/>
            <person name="Butler G."/>
            <person name="Citiulo F."/>
            <person name="Coleman D.C."/>
            <person name="de Groot P.W.J."/>
            <person name="Goodwin T.J."/>
            <person name="Quail M.A."/>
            <person name="McQuillan J."/>
            <person name="Munro C.A."/>
            <person name="Pain A."/>
            <person name="Poulter R.T."/>
            <person name="Rajandream M.A."/>
            <person name="Renauld H."/>
            <person name="Spiering M.J."/>
            <person name="Tivey A."/>
            <person name="Gow N.A.R."/>
            <person name="Barrell B."/>
            <person name="Sullivan D.J."/>
            <person name="Berriman M."/>
        </authorList>
    </citation>
    <scope>NUCLEOTIDE SEQUENCE [LARGE SCALE GENOMIC DNA]</scope>
    <source>
        <strain evidence="5">CD36 / ATCC MYA-646 / CBS 7987 / NCPF 3949 / NRRL Y-17841</strain>
    </source>
</reference>
<feature type="compositionally biased region" description="Low complexity" evidence="1">
    <location>
        <begin position="64"/>
        <end position="80"/>
    </location>
</feature>
<dbReference type="InterPro" id="IPR013860">
    <property type="entry name" value="AreA_GATA"/>
</dbReference>
<feature type="compositionally biased region" description="Low complexity" evidence="1">
    <location>
        <begin position="785"/>
        <end position="804"/>
    </location>
</feature>
<feature type="compositionally biased region" description="Acidic residues" evidence="1">
    <location>
        <begin position="468"/>
        <end position="493"/>
    </location>
</feature>
<keyword evidence="5" id="KW-1185">Reference proteome</keyword>
<evidence type="ECO:0000313" key="5">
    <source>
        <dbReference type="Proteomes" id="UP000002605"/>
    </source>
</evidence>
<dbReference type="EMBL" id="FM992689">
    <property type="protein sequence ID" value="CAX43388.1"/>
    <property type="molecule type" value="Genomic_DNA"/>
</dbReference>
<dbReference type="VEuPathDB" id="FungiDB:CD36_16080"/>
<feature type="region of interest" description="Disordered" evidence="1">
    <location>
        <begin position="661"/>
        <end position="915"/>
    </location>
</feature>
<feature type="compositionally biased region" description="Polar residues" evidence="1">
    <location>
        <begin position="499"/>
        <end position="521"/>
    </location>
</feature>
<dbReference type="RefSeq" id="XP_002418088.1">
    <property type="nucleotide sequence ID" value="XM_002418043.1"/>
</dbReference>
<proteinExistence type="predicted"/>
<feature type="compositionally biased region" description="Acidic residues" evidence="1">
    <location>
        <begin position="905"/>
        <end position="915"/>
    </location>
</feature>
<dbReference type="GO" id="GO:0042149">
    <property type="term" value="P:cellular response to glucose starvation"/>
    <property type="evidence" value="ECO:0007669"/>
    <property type="project" value="TreeGrafter"/>
</dbReference>
<dbReference type="PANTHER" id="PTHR28051:SF1">
    <property type="entry name" value="PROTEIN MTL1-RELATED"/>
    <property type="match status" value="1"/>
</dbReference>
<gene>
    <name evidence="3" type="ordered locus">Cd36_16080</name>
    <name evidence="4" type="ORF">CD36_16080</name>
</gene>
<feature type="compositionally biased region" description="Basic and acidic residues" evidence="1">
    <location>
        <begin position="305"/>
        <end position="323"/>
    </location>
</feature>
<evidence type="ECO:0000259" key="2">
    <source>
        <dbReference type="Pfam" id="PF08550"/>
    </source>
</evidence>
<feature type="compositionally biased region" description="Low complexity" evidence="1">
    <location>
        <begin position="889"/>
        <end position="898"/>
    </location>
</feature>
<feature type="compositionally biased region" description="Polar residues" evidence="1">
    <location>
        <begin position="834"/>
        <end position="853"/>
    </location>
</feature>
<dbReference type="KEGG" id="cdu:CD36_16080"/>
<feature type="compositionally biased region" description="Basic and acidic residues" evidence="1">
    <location>
        <begin position="765"/>
        <end position="777"/>
    </location>
</feature>
<dbReference type="GO" id="GO:0005773">
    <property type="term" value="C:vacuole"/>
    <property type="evidence" value="ECO:0007669"/>
    <property type="project" value="GOC"/>
</dbReference>
<feature type="compositionally biased region" description="Polar residues" evidence="1">
    <location>
        <begin position="676"/>
        <end position="703"/>
    </location>
</feature>
<evidence type="ECO:0000313" key="4">
    <source>
        <dbReference type="EMBL" id="CAX43388.1"/>
    </source>
</evidence>
<dbReference type="CGD" id="CAL0000169291">
    <property type="gene designation" value="Cd36_16080"/>
</dbReference>
<evidence type="ECO:0000313" key="3">
    <source>
        <dbReference type="CGD" id="CAL0000169291"/>
    </source>
</evidence>
<dbReference type="PANTHER" id="PTHR28051">
    <property type="entry name" value="PROTEIN MTL1-RELATED"/>
    <property type="match status" value="1"/>
</dbReference>
<feature type="compositionally biased region" description="Acidic residues" evidence="1">
    <location>
        <begin position="712"/>
        <end position="725"/>
    </location>
</feature>
<dbReference type="GO" id="GO:0007039">
    <property type="term" value="P:protein catabolic process in the vacuole"/>
    <property type="evidence" value="ECO:0007669"/>
    <property type="project" value="TreeGrafter"/>
</dbReference>
<feature type="compositionally biased region" description="Polar residues" evidence="1">
    <location>
        <begin position="81"/>
        <end position="113"/>
    </location>
</feature>
<dbReference type="InterPro" id="IPR052292">
    <property type="entry name" value="Glucose_repression_reg"/>
</dbReference>
<protein>
    <submittedName>
        <fullName evidence="4">Regulatory subunit for type-1 protein phosphatase, putative</fullName>
    </submittedName>
</protein>
<dbReference type="GeneID" id="8045658"/>
<feature type="domain" description="Nitrogen regulatory protein areA GATA-like" evidence="2">
    <location>
        <begin position="173"/>
        <end position="200"/>
    </location>
</feature>
<feature type="compositionally biased region" description="Polar residues" evidence="1">
    <location>
        <begin position="735"/>
        <end position="759"/>
    </location>
</feature>
<feature type="region of interest" description="Disordered" evidence="1">
    <location>
        <begin position="378"/>
        <end position="400"/>
    </location>
</feature>
<evidence type="ECO:0000256" key="1">
    <source>
        <dbReference type="SAM" id="MobiDB-lite"/>
    </source>
</evidence>
<feature type="region of interest" description="Disordered" evidence="1">
    <location>
        <begin position="425"/>
        <end position="538"/>
    </location>
</feature>
<feature type="region of interest" description="Disordered" evidence="1">
    <location>
        <begin position="1"/>
        <end position="26"/>
    </location>
</feature>
<feature type="region of interest" description="Disordered" evidence="1">
    <location>
        <begin position="44"/>
        <end position="150"/>
    </location>
</feature>
<feature type="region of interest" description="Disordered" evidence="1">
    <location>
        <begin position="303"/>
        <end position="328"/>
    </location>
</feature>
<dbReference type="Pfam" id="PF08550">
    <property type="entry name" value="GATA_AreA"/>
    <property type="match status" value="1"/>
</dbReference>
<dbReference type="HOGENOM" id="CLU_014358_0_0_1"/>
<accession>B9WAG8</accession>